<protein>
    <submittedName>
        <fullName evidence="1">Uncharacterized protein</fullName>
    </submittedName>
</protein>
<accession>A0ACD3AHN1</accession>
<keyword evidence="2" id="KW-1185">Reference proteome</keyword>
<dbReference type="EMBL" id="ML208455">
    <property type="protein sequence ID" value="TFK64925.1"/>
    <property type="molecule type" value="Genomic_DNA"/>
</dbReference>
<gene>
    <name evidence="1" type="ORF">BDN72DRAFT_901142</name>
</gene>
<organism evidence="1 2">
    <name type="scientific">Pluteus cervinus</name>
    <dbReference type="NCBI Taxonomy" id="181527"/>
    <lineage>
        <taxon>Eukaryota</taxon>
        <taxon>Fungi</taxon>
        <taxon>Dikarya</taxon>
        <taxon>Basidiomycota</taxon>
        <taxon>Agaricomycotina</taxon>
        <taxon>Agaricomycetes</taxon>
        <taxon>Agaricomycetidae</taxon>
        <taxon>Agaricales</taxon>
        <taxon>Pluteineae</taxon>
        <taxon>Pluteaceae</taxon>
        <taxon>Pluteus</taxon>
    </lineage>
</organism>
<evidence type="ECO:0000313" key="1">
    <source>
        <dbReference type="EMBL" id="TFK64925.1"/>
    </source>
</evidence>
<name>A0ACD3AHN1_9AGAR</name>
<proteinExistence type="predicted"/>
<evidence type="ECO:0000313" key="2">
    <source>
        <dbReference type="Proteomes" id="UP000308600"/>
    </source>
</evidence>
<reference evidence="1 2" key="1">
    <citation type="journal article" date="2019" name="Nat. Ecol. Evol.">
        <title>Megaphylogeny resolves global patterns of mushroom evolution.</title>
        <authorList>
            <person name="Varga T."/>
            <person name="Krizsan K."/>
            <person name="Foldi C."/>
            <person name="Dima B."/>
            <person name="Sanchez-Garcia M."/>
            <person name="Sanchez-Ramirez S."/>
            <person name="Szollosi G.J."/>
            <person name="Szarkandi J.G."/>
            <person name="Papp V."/>
            <person name="Albert L."/>
            <person name="Andreopoulos W."/>
            <person name="Angelini C."/>
            <person name="Antonin V."/>
            <person name="Barry K.W."/>
            <person name="Bougher N.L."/>
            <person name="Buchanan P."/>
            <person name="Buyck B."/>
            <person name="Bense V."/>
            <person name="Catcheside P."/>
            <person name="Chovatia M."/>
            <person name="Cooper J."/>
            <person name="Damon W."/>
            <person name="Desjardin D."/>
            <person name="Finy P."/>
            <person name="Geml J."/>
            <person name="Haridas S."/>
            <person name="Hughes K."/>
            <person name="Justo A."/>
            <person name="Karasinski D."/>
            <person name="Kautmanova I."/>
            <person name="Kiss B."/>
            <person name="Kocsube S."/>
            <person name="Kotiranta H."/>
            <person name="LaButti K.M."/>
            <person name="Lechner B.E."/>
            <person name="Liimatainen K."/>
            <person name="Lipzen A."/>
            <person name="Lukacs Z."/>
            <person name="Mihaltcheva S."/>
            <person name="Morgado L.N."/>
            <person name="Niskanen T."/>
            <person name="Noordeloos M.E."/>
            <person name="Ohm R.A."/>
            <person name="Ortiz-Santana B."/>
            <person name="Ovrebo C."/>
            <person name="Racz N."/>
            <person name="Riley R."/>
            <person name="Savchenko A."/>
            <person name="Shiryaev A."/>
            <person name="Soop K."/>
            <person name="Spirin V."/>
            <person name="Szebenyi C."/>
            <person name="Tomsovsky M."/>
            <person name="Tulloss R.E."/>
            <person name="Uehling J."/>
            <person name="Grigoriev I.V."/>
            <person name="Vagvolgyi C."/>
            <person name="Papp T."/>
            <person name="Martin F.M."/>
            <person name="Miettinen O."/>
            <person name="Hibbett D.S."/>
            <person name="Nagy L.G."/>
        </authorList>
    </citation>
    <scope>NUCLEOTIDE SEQUENCE [LARGE SCALE GENOMIC DNA]</scope>
    <source>
        <strain evidence="1 2">NL-1719</strain>
    </source>
</reference>
<sequence>MVGNLTPSLNGTTSPVSRYPSSLEAPPIVNPAQQELAPPPPSMSFAYYPGFASTKGLEPKGLNIHRLELHIAIEIFKQVVIPSSAHLSIEVTADGDEHRLINLLTTSGRIQHHRIISVEMNYDGWDDSYSVIVNSSANISDDSLLKFTLSISPPWPSLSRQVLDLPLHDVQCLSVNIPEYIPLESHMTIISSFPNVQGLCLHSARTTRAFIDLLDSTPTDTQSFPLPNLCDLTFCDTSDSLHVFTEAIILKFCNAFTIRCDSGTVLKRGWKYRRVYVIPRNGTTSTSWTNYAM</sequence>
<dbReference type="Proteomes" id="UP000308600">
    <property type="component" value="Unassembled WGS sequence"/>
</dbReference>